<dbReference type="FunFam" id="2.60.120.330:FF:000079">
    <property type="entry name" value="Protein SRG1"/>
    <property type="match status" value="1"/>
</dbReference>
<dbReference type="Gene3D" id="2.60.120.330">
    <property type="entry name" value="B-lactam Antibiotic, Isopenicillin N Synthase, Chain"/>
    <property type="match status" value="1"/>
</dbReference>
<organism evidence="8 9">
    <name type="scientific">Linum tenue</name>
    <dbReference type="NCBI Taxonomy" id="586396"/>
    <lineage>
        <taxon>Eukaryota</taxon>
        <taxon>Viridiplantae</taxon>
        <taxon>Streptophyta</taxon>
        <taxon>Embryophyta</taxon>
        <taxon>Tracheophyta</taxon>
        <taxon>Spermatophyta</taxon>
        <taxon>Magnoliopsida</taxon>
        <taxon>eudicotyledons</taxon>
        <taxon>Gunneridae</taxon>
        <taxon>Pentapetalae</taxon>
        <taxon>rosids</taxon>
        <taxon>fabids</taxon>
        <taxon>Malpighiales</taxon>
        <taxon>Linaceae</taxon>
        <taxon>Linum</taxon>
    </lineage>
</organism>
<dbReference type="Pfam" id="PF14226">
    <property type="entry name" value="DIOX_N"/>
    <property type="match status" value="1"/>
</dbReference>
<dbReference type="EMBL" id="CAMGYJ010000002">
    <property type="protein sequence ID" value="CAI0384257.1"/>
    <property type="molecule type" value="Genomic_DNA"/>
</dbReference>
<dbReference type="GO" id="GO:0016491">
    <property type="term" value="F:oxidoreductase activity"/>
    <property type="evidence" value="ECO:0007669"/>
    <property type="project" value="UniProtKB-KW"/>
</dbReference>
<dbReference type="PROSITE" id="PS51471">
    <property type="entry name" value="FE2OG_OXY"/>
    <property type="match status" value="1"/>
</dbReference>
<accession>A0AAV0HGB6</accession>
<keyword evidence="3" id="KW-0847">Vitamin C</keyword>
<evidence type="ECO:0000259" key="7">
    <source>
        <dbReference type="PROSITE" id="PS51471"/>
    </source>
</evidence>
<dbReference type="GO" id="GO:0046872">
    <property type="term" value="F:metal ion binding"/>
    <property type="evidence" value="ECO:0007669"/>
    <property type="project" value="UniProtKB-KW"/>
</dbReference>
<evidence type="ECO:0000256" key="3">
    <source>
        <dbReference type="ARBA" id="ARBA00022896"/>
    </source>
</evidence>
<dbReference type="Proteomes" id="UP001154282">
    <property type="component" value="Unassembled WGS sequence"/>
</dbReference>
<evidence type="ECO:0000256" key="4">
    <source>
        <dbReference type="ARBA" id="ARBA00023004"/>
    </source>
</evidence>
<evidence type="ECO:0000256" key="5">
    <source>
        <dbReference type="RuleBase" id="RU003682"/>
    </source>
</evidence>
<evidence type="ECO:0000256" key="2">
    <source>
        <dbReference type="ARBA" id="ARBA00022723"/>
    </source>
</evidence>
<reference evidence="8" key="1">
    <citation type="submission" date="2022-08" db="EMBL/GenBank/DDBJ databases">
        <authorList>
            <person name="Gutierrez-Valencia J."/>
        </authorList>
    </citation>
    <scope>NUCLEOTIDE SEQUENCE</scope>
</reference>
<dbReference type="InterPro" id="IPR026992">
    <property type="entry name" value="DIOX_N"/>
</dbReference>
<protein>
    <recommendedName>
        <fullName evidence="7">Fe2OG dioxygenase domain-containing protein</fullName>
    </recommendedName>
</protein>
<dbReference type="Pfam" id="PF03171">
    <property type="entry name" value="2OG-FeII_Oxy"/>
    <property type="match status" value="1"/>
</dbReference>
<gene>
    <name evidence="8" type="ORF">LITE_LOCUS4340</name>
</gene>
<dbReference type="InterPro" id="IPR050295">
    <property type="entry name" value="Plant_2OG-oxidoreductases"/>
</dbReference>
<proteinExistence type="inferred from homology"/>
<dbReference type="SUPFAM" id="SSF51197">
    <property type="entry name" value="Clavaminate synthase-like"/>
    <property type="match status" value="1"/>
</dbReference>
<dbReference type="AlphaFoldDB" id="A0AAV0HGB6"/>
<dbReference type="PRINTS" id="PR00682">
    <property type="entry name" value="IPNSYNTHASE"/>
</dbReference>
<comment type="caution">
    <text evidence="8">The sequence shown here is derived from an EMBL/GenBank/DDBJ whole genome shotgun (WGS) entry which is preliminary data.</text>
</comment>
<feature type="region of interest" description="Disordered" evidence="6">
    <location>
        <begin position="33"/>
        <end position="52"/>
    </location>
</feature>
<comment type="similarity">
    <text evidence="1 5">Belongs to the iron/ascorbate-dependent oxidoreductase family.</text>
</comment>
<evidence type="ECO:0000313" key="8">
    <source>
        <dbReference type="EMBL" id="CAI0384257.1"/>
    </source>
</evidence>
<evidence type="ECO:0000256" key="1">
    <source>
        <dbReference type="ARBA" id="ARBA00008056"/>
    </source>
</evidence>
<name>A0AAV0HGB6_9ROSI</name>
<dbReference type="InterPro" id="IPR005123">
    <property type="entry name" value="Oxoglu/Fe-dep_dioxygenase_dom"/>
</dbReference>
<dbReference type="InterPro" id="IPR027443">
    <property type="entry name" value="IPNS-like_sf"/>
</dbReference>
<evidence type="ECO:0000256" key="6">
    <source>
        <dbReference type="SAM" id="MobiDB-lite"/>
    </source>
</evidence>
<feature type="region of interest" description="Disordered" evidence="6">
    <location>
        <begin position="1"/>
        <end position="24"/>
    </location>
</feature>
<dbReference type="GO" id="GO:0031418">
    <property type="term" value="F:L-ascorbic acid binding"/>
    <property type="evidence" value="ECO:0007669"/>
    <property type="project" value="UniProtKB-KW"/>
</dbReference>
<sequence>MAAQIQASSSPSPHPPKSIKSISRSPALTSIPPAYIFPSSPPHPAADQSAPVGQIPTIDFSPLLSSSPDRRSGTVADLRAACRDWGFFVVTNHGVPDGLIAAMIEAGRKFFEMAEEEKEEYRGGEKGVLEPIRCGTSFNSSVEKVFCWKDFLKAFVHPVFHSPSKPPGFRRSSSQVLEEYSKRTREVARELLRGISESIGLEPDHIAKKLDLEQGMFQLLAANFYPPCPQPELAMGMAPHSDHCLLTLLTQNGIDGLQVQHHGNWVDVTNLSPNSFLVNVGDQLEILSNGKYKSVLHRAMVNREATRISIAMAHGPSLDSEVAPSPELLGEEEGTTQLPAYKGMKYRDYLLLQQSKQLDGKSGLDVVRA</sequence>
<feature type="domain" description="Fe2OG dioxygenase" evidence="7">
    <location>
        <begin position="215"/>
        <end position="316"/>
    </location>
</feature>
<keyword evidence="2 5" id="KW-0479">Metal-binding</keyword>
<dbReference type="PANTHER" id="PTHR47991">
    <property type="entry name" value="OXOGLUTARATE/IRON-DEPENDENT DIOXYGENASE"/>
    <property type="match status" value="1"/>
</dbReference>
<keyword evidence="4 5" id="KW-0408">Iron</keyword>
<keyword evidence="9" id="KW-1185">Reference proteome</keyword>
<dbReference type="InterPro" id="IPR044861">
    <property type="entry name" value="IPNS-like_FE2OG_OXY"/>
</dbReference>
<keyword evidence="5" id="KW-0560">Oxidoreductase</keyword>
<evidence type="ECO:0000313" key="9">
    <source>
        <dbReference type="Proteomes" id="UP001154282"/>
    </source>
</evidence>